<feature type="compositionally biased region" description="Polar residues" evidence="1">
    <location>
        <begin position="54"/>
        <end position="64"/>
    </location>
</feature>
<proteinExistence type="predicted"/>
<sequence length="89" mass="9752">MKGFAHVPSSSWKSSLTYPSLVPPRRLAAWQEATGEDRWTKALRACRGAPRSSLPAQSAATSQAGPRATLRASTRSLRSRGRLRPHQQV</sequence>
<feature type="compositionally biased region" description="Low complexity" evidence="1">
    <location>
        <begin position="67"/>
        <end position="76"/>
    </location>
</feature>
<gene>
    <name evidence="2" type="ORF">Rumeso_02433</name>
</gene>
<evidence type="ECO:0000313" key="3">
    <source>
        <dbReference type="Proteomes" id="UP000019666"/>
    </source>
</evidence>
<reference evidence="2 3" key="1">
    <citation type="submission" date="2013-02" db="EMBL/GenBank/DDBJ databases">
        <authorList>
            <person name="Fiebig A."/>
            <person name="Goeker M."/>
            <person name="Klenk H.-P.P."/>
        </authorList>
    </citation>
    <scope>NUCLEOTIDE SEQUENCE [LARGE SCALE GENOMIC DNA]</scope>
    <source>
        <strain evidence="2 3">DSM 19309</strain>
    </source>
</reference>
<keyword evidence="3" id="KW-1185">Reference proteome</keyword>
<protein>
    <submittedName>
        <fullName evidence="2">Uncharacterized protein</fullName>
    </submittedName>
</protein>
<dbReference type="Proteomes" id="UP000019666">
    <property type="component" value="Unassembled WGS sequence"/>
</dbReference>
<feature type="region of interest" description="Disordered" evidence="1">
    <location>
        <begin position="48"/>
        <end position="89"/>
    </location>
</feature>
<dbReference type="AlphaFoldDB" id="A0A017HQG7"/>
<dbReference type="EMBL" id="AOSK01000062">
    <property type="protein sequence ID" value="EYD76004.1"/>
    <property type="molecule type" value="Genomic_DNA"/>
</dbReference>
<comment type="caution">
    <text evidence="2">The sequence shown here is derived from an EMBL/GenBank/DDBJ whole genome shotgun (WGS) entry which is preliminary data.</text>
</comment>
<name>A0A017HQG7_9RHOB</name>
<evidence type="ECO:0000313" key="2">
    <source>
        <dbReference type="EMBL" id="EYD76004.1"/>
    </source>
</evidence>
<evidence type="ECO:0000256" key="1">
    <source>
        <dbReference type="SAM" id="MobiDB-lite"/>
    </source>
</evidence>
<accession>A0A017HQG7</accession>
<feature type="compositionally biased region" description="Basic residues" evidence="1">
    <location>
        <begin position="77"/>
        <end position="89"/>
    </location>
</feature>
<organism evidence="2 3">
    <name type="scientific">Rubellimicrobium mesophilum DSM 19309</name>
    <dbReference type="NCBI Taxonomy" id="442562"/>
    <lineage>
        <taxon>Bacteria</taxon>
        <taxon>Pseudomonadati</taxon>
        <taxon>Pseudomonadota</taxon>
        <taxon>Alphaproteobacteria</taxon>
        <taxon>Rhodobacterales</taxon>
        <taxon>Roseobacteraceae</taxon>
        <taxon>Rubellimicrobium</taxon>
    </lineage>
</organism>
<dbReference type="HOGENOM" id="CLU_2452754_0_0_5"/>